<evidence type="ECO:0000256" key="1">
    <source>
        <dbReference type="ARBA" id="ARBA00022563"/>
    </source>
</evidence>
<dbReference type="CDD" id="cd04875">
    <property type="entry name" value="ACT_F4HF-DF"/>
    <property type="match status" value="1"/>
</dbReference>
<protein>
    <recommendedName>
        <fullName evidence="3 4">Formyltetrahydrofolate deformylase</fullName>
        <ecNumber evidence="3 4">3.5.1.10</ecNumber>
    </recommendedName>
    <alternativeName>
        <fullName evidence="3">Formyl-FH(4) hydrolase</fullName>
    </alternativeName>
</protein>
<comment type="function">
    <text evidence="3">Catalyzes the hydrolysis of 10-formyltetrahydrofolate (formyl-FH4) to formate and tetrahydrofolate (FH4).</text>
</comment>
<dbReference type="Proteomes" id="UP000308891">
    <property type="component" value="Unassembled WGS sequence"/>
</dbReference>
<sequence>MNSKPATATLLVSCPDRKGLVAAIANFLLTYNANIMHADQHQDLSEKLFLMRVQWELEGFTLPMESFGAAFAPIAAEHQMQWRVSLSTRKPRMAIFVSKYEHCLVDLLHRWRIGELDCEIPLVISNHEDCRRIVEFNGIPFHVLPVNKDNKAEAEAEQWRLMEEAGVDFIVLARYMQVLSERFVERYPNRVINIHHSFLPAFDGAKPYHRAFARGVKLIGATSHYVTEDLDEGPIIEQEVTRISHRDSVEDLVEKGRDLEKVVLSRAVRWHIDNRVLSYSNKTVVFD</sequence>
<dbReference type="SUPFAM" id="SSF53328">
    <property type="entry name" value="Formyltransferase"/>
    <property type="match status" value="1"/>
</dbReference>
<name>A0A4T0UUR5_9NEIS</name>
<evidence type="ECO:0000256" key="2">
    <source>
        <dbReference type="ARBA" id="ARBA00022801"/>
    </source>
</evidence>
<dbReference type="GO" id="GO:0006189">
    <property type="term" value="P:'de novo' IMP biosynthetic process"/>
    <property type="evidence" value="ECO:0007669"/>
    <property type="project" value="UniProtKB-UniRule"/>
</dbReference>
<dbReference type="PANTHER" id="PTHR42706">
    <property type="entry name" value="FORMYLTETRAHYDROFOLATE DEFORMYLASE"/>
    <property type="match status" value="1"/>
</dbReference>
<dbReference type="Gene3D" id="3.40.50.170">
    <property type="entry name" value="Formyl transferase, N-terminal domain"/>
    <property type="match status" value="1"/>
</dbReference>
<dbReference type="InterPro" id="IPR002912">
    <property type="entry name" value="ACT_dom"/>
</dbReference>
<dbReference type="EC" id="3.5.1.10" evidence="3 4"/>
<keyword evidence="2 3" id="KW-0378">Hydrolase</keyword>
<dbReference type="EMBL" id="STGJ01000009">
    <property type="protein sequence ID" value="TIC82416.1"/>
    <property type="molecule type" value="Genomic_DNA"/>
</dbReference>
<dbReference type="NCBIfam" id="NF004684">
    <property type="entry name" value="PRK06027.1"/>
    <property type="match status" value="1"/>
</dbReference>
<dbReference type="SUPFAM" id="SSF55021">
    <property type="entry name" value="ACT-like"/>
    <property type="match status" value="1"/>
</dbReference>
<dbReference type="UniPathway" id="UPA00074">
    <property type="reaction ID" value="UER00170"/>
</dbReference>
<evidence type="ECO:0000313" key="8">
    <source>
        <dbReference type="Proteomes" id="UP000308891"/>
    </source>
</evidence>
<dbReference type="Gene3D" id="3.30.70.260">
    <property type="match status" value="1"/>
</dbReference>
<keyword evidence="8" id="KW-1185">Reference proteome</keyword>
<dbReference type="OrthoDB" id="9806170at2"/>
<dbReference type="HAMAP" id="MF_01927">
    <property type="entry name" value="PurU"/>
    <property type="match status" value="1"/>
</dbReference>
<evidence type="ECO:0000256" key="3">
    <source>
        <dbReference type="HAMAP-Rule" id="MF_01927"/>
    </source>
</evidence>
<dbReference type="PRINTS" id="PR01575">
    <property type="entry name" value="FFH4HYDRLASE"/>
</dbReference>
<dbReference type="InterPro" id="IPR045865">
    <property type="entry name" value="ACT-like_dom_sf"/>
</dbReference>
<proteinExistence type="inferred from homology"/>
<dbReference type="Pfam" id="PF00551">
    <property type="entry name" value="Formyl_trans_N"/>
    <property type="match status" value="1"/>
</dbReference>
<dbReference type="InterPro" id="IPR036477">
    <property type="entry name" value="Formyl_transf_N_sf"/>
</dbReference>
<dbReference type="InterPro" id="IPR044074">
    <property type="entry name" value="PurU_ACT"/>
</dbReference>
<comment type="catalytic activity">
    <reaction evidence="3">
        <text>(6R)-10-formyltetrahydrofolate + H2O = (6S)-5,6,7,8-tetrahydrofolate + formate + H(+)</text>
        <dbReference type="Rhea" id="RHEA:19833"/>
        <dbReference type="ChEBI" id="CHEBI:15377"/>
        <dbReference type="ChEBI" id="CHEBI:15378"/>
        <dbReference type="ChEBI" id="CHEBI:15740"/>
        <dbReference type="ChEBI" id="CHEBI:57453"/>
        <dbReference type="ChEBI" id="CHEBI:195366"/>
        <dbReference type="EC" id="3.5.1.10"/>
    </reaction>
</comment>
<dbReference type="CDD" id="cd08648">
    <property type="entry name" value="FMT_core_Formyl-FH4-Hydrolase_C"/>
    <property type="match status" value="1"/>
</dbReference>
<evidence type="ECO:0000313" key="7">
    <source>
        <dbReference type="EMBL" id="TIC82416.1"/>
    </source>
</evidence>
<dbReference type="PANTHER" id="PTHR42706:SF1">
    <property type="entry name" value="FORMYLTETRAHYDROFOLATE DEFORMYLASE 2, MITOCHONDRIAL"/>
    <property type="match status" value="1"/>
</dbReference>
<dbReference type="GO" id="GO:0008864">
    <property type="term" value="F:formyltetrahydrofolate deformylase activity"/>
    <property type="evidence" value="ECO:0007669"/>
    <property type="project" value="UniProtKB-UniRule"/>
</dbReference>
<reference evidence="7 8" key="1">
    <citation type="submission" date="2019-04" db="EMBL/GenBank/DDBJ databases">
        <title>Crenobacter sp. nov.</title>
        <authorList>
            <person name="Shi S."/>
        </authorList>
    </citation>
    <scope>NUCLEOTIDE SEQUENCE [LARGE SCALE GENOMIC DNA]</scope>
    <source>
        <strain evidence="7 8">GY 70310</strain>
    </source>
</reference>
<evidence type="ECO:0000259" key="5">
    <source>
        <dbReference type="Pfam" id="PF00551"/>
    </source>
</evidence>
<evidence type="ECO:0000256" key="4">
    <source>
        <dbReference type="NCBIfam" id="TIGR00655"/>
    </source>
</evidence>
<dbReference type="RefSeq" id="WP_136553474.1">
    <property type="nucleotide sequence ID" value="NZ_STGJ01000009.1"/>
</dbReference>
<comment type="caution">
    <text evidence="7">The sequence shown here is derived from an EMBL/GenBank/DDBJ whole genome shotgun (WGS) entry which is preliminary data.</text>
</comment>
<accession>A0A4T0UUR5</accession>
<keyword evidence="3" id="KW-0658">Purine biosynthesis</keyword>
<feature type="domain" description="ACT" evidence="6">
    <location>
        <begin position="9"/>
        <end position="45"/>
    </location>
</feature>
<dbReference type="AlphaFoldDB" id="A0A4T0UUR5"/>
<comment type="pathway">
    <text evidence="3">Purine metabolism; IMP biosynthesis via de novo pathway; formate from 10-formyl-5,6,7,8-tetrahydrofolate: step 1/1.</text>
</comment>
<feature type="active site" evidence="3">
    <location>
        <position position="231"/>
    </location>
</feature>
<dbReference type="GO" id="GO:0006730">
    <property type="term" value="P:one-carbon metabolic process"/>
    <property type="evidence" value="ECO:0007669"/>
    <property type="project" value="UniProtKB-KW"/>
</dbReference>
<dbReference type="InterPro" id="IPR002376">
    <property type="entry name" value="Formyl_transf_N"/>
</dbReference>
<dbReference type="Pfam" id="PF01842">
    <property type="entry name" value="ACT"/>
    <property type="match status" value="1"/>
</dbReference>
<comment type="similarity">
    <text evidence="3">Belongs to the PurU family.</text>
</comment>
<dbReference type="InterPro" id="IPR004810">
    <property type="entry name" value="PurU"/>
</dbReference>
<keyword evidence="1 3" id="KW-0554">One-carbon metabolism</keyword>
<feature type="domain" description="Formyl transferase N-terminal" evidence="5">
    <location>
        <begin position="92"/>
        <end position="268"/>
    </location>
</feature>
<evidence type="ECO:0000259" key="6">
    <source>
        <dbReference type="Pfam" id="PF01842"/>
    </source>
</evidence>
<gene>
    <name evidence="3 7" type="primary">purU</name>
    <name evidence="7" type="ORF">E5K04_09690</name>
</gene>
<dbReference type="InterPro" id="IPR041729">
    <property type="entry name" value="Formyl-FH4-Hydrolase_C"/>
</dbReference>
<dbReference type="NCBIfam" id="TIGR00655">
    <property type="entry name" value="PurU"/>
    <property type="match status" value="1"/>
</dbReference>
<dbReference type="PIRSF" id="PIRSF036480">
    <property type="entry name" value="FormyFH4_hydr"/>
    <property type="match status" value="1"/>
</dbReference>
<organism evidence="7 8">
    <name type="scientific">Crenobacter intestini</name>
    <dbReference type="NCBI Taxonomy" id="2563443"/>
    <lineage>
        <taxon>Bacteria</taxon>
        <taxon>Pseudomonadati</taxon>
        <taxon>Pseudomonadota</taxon>
        <taxon>Betaproteobacteria</taxon>
        <taxon>Neisseriales</taxon>
        <taxon>Neisseriaceae</taxon>
        <taxon>Crenobacter</taxon>
    </lineage>
</organism>